<accession>A0A8H6LUP4</accession>
<dbReference type="AlphaFoldDB" id="A0A8H6LUP4"/>
<reference evidence="2 3" key="1">
    <citation type="submission" date="2020-07" db="EMBL/GenBank/DDBJ databases">
        <title>Comparative genomics of pyrophilous fungi reveals a link between fire events and developmental genes.</title>
        <authorList>
            <consortium name="DOE Joint Genome Institute"/>
            <person name="Steindorff A.S."/>
            <person name="Carver A."/>
            <person name="Calhoun S."/>
            <person name="Stillman K."/>
            <person name="Liu H."/>
            <person name="Lipzen A."/>
            <person name="Pangilinan J."/>
            <person name="Labutti K."/>
            <person name="Bruns T.D."/>
            <person name="Grigoriev I.V."/>
        </authorList>
    </citation>
    <scope>NUCLEOTIDE SEQUENCE [LARGE SCALE GENOMIC DNA]</scope>
    <source>
        <strain evidence="2 3">CBS 144469</strain>
    </source>
</reference>
<feature type="region of interest" description="Disordered" evidence="1">
    <location>
        <begin position="240"/>
        <end position="260"/>
    </location>
</feature>
<evidence type="ECO:0000313" key="3">
    <source>
        <dbReference type="Proteomes" id="UP000521943"/>
    </source>
</evidence>
<dbReference type="Proteomes" id="UP000521943">
    <property type="component" value="Unassembled WGS sequence"/>
</dbReference>
<evidence type="ECO:0000313" key="2">
    <source>
        <dbReference type="EMBL" id="KAF6741801.1"/>
    </source>
</evidence>
<protein>
    <submittedName>
        <fullName evidence="2">Uncharacterized protein</fullName>
    </submittedName>
</protein>
<proteinExistence type="predicted"/>
<dbReference type="EMBL" id="JACGCI010000217">
    <property type="protein sequence ID" value="KAF6741801.1"/>
    <property type="molecule type" value="Genomic_DNA"/>
</dbReference>
<feature type="compositionally biased region" description="Polar residues" evidence="1">
    <location>
        <begin position="64"/>
        <end position="73"/>
    </location>
</feature>
<feature type="region of interest" description="Disordered" evidence="1">
    <location>
        <begin position="197"/>
        <end position="217"/>
    </location>
</feature>
<sequence>MLNMIPLAVQRCDLSQWLDVKIPPKKSKSVKKSVTDFFTVTSRKRKAANPPVATGKKRSKAKSTELTQPSTVVFNDAYVVPPIPPPKDDSSSSDSEASDSGEETDRTATPTITSTDTKRGRPLLTVLDKLSILWNNQPGDNPRRYKCIGKGCNVTWKPRAKDRVLKHAKNCRALTQQQRQTAASHSALSAPSVAAAANPLPATPSPPTKASASSTFYPGSSSFNISFLARNGTSALRSMEGASSLARLCSRSMPQRRREG</sequence>
<name>A0A8H6LUP4_9AGAR</name>
<organism evidence="2 3">
    <name type="scientific">Ephemerocybe angulata</name>
    <dbReference type="NCBI Taxonomy" id="980116"/>
    <lineage>
        <taxon>Eukaryota</taxon>
        <taxon>Fungi</taxon>
        <taxon>Dikarya</taxon>
        <taxon>Basidiomycota</taxon>
        <taxon>Agaricomycotina</taxon>
        <taxon>Agaricomycetes</taxon>
        <taxon>Agaricomycetidae</taxon>
        <taxon>Agaricales</taxon>
        <taxon>Agaricineae</taxon>
        <taxon>Psathyrellaceae</taxon>
        <taxon>Ephemerocybe</taxon>
    </lineage>
</organism>
<keyword evidence="3" id="KW-1185">Reference proteome</keyword>
<gene>
    <name evidence="2" type="ORF">DFP72DRAFT_228641</name>
</gene>
<comment type="caution">
    <text evidence="2">The sequence shown here is derived from an EMBL/GenBank/DDBJ whole genome shotgun (WGS) entry which is preliminary data.</text>
</comment>
<feature type="region of interest" description="Disordered" evidence="1">
    <location>
        <begin position="41"/>
        <end position="120"/>
    </location>
</feature>
<evidence type="ECO:0000256" key="1">
    <source>
        <dbReference type="SAM" id="MobiDB-lite"/>
    </source>
</evidence>